<proteinExistence type="predicted"/>
<dbReference type="Proteomes" id="UP000257109">
    <property type="component" value="Unassembled WGS sequence"/>
</dbReference>
<organism evidence="1 2">
    <name type="scientific">Mucuna pruriens</name>
    <name type="common">Velvet bean</name>
    <name type="synonym">Dolichos pruriens</name>
    <dbReference type="NCBI Taxonomy" id="157652"/>
    <lineage>
        <taxon>Eukaryota</taxon>
        <taxon>Viridiplantae</taxon>
        <taxon>Streptophyta</taxon>
        <taxon>Embryophyta</taxon>
        <taxon>Tracheophyta</taxon>
        <taxon>Spermatophyta</taxon>
        <taxon>Magnoliopsida</taxon>
        <taxon>eudicotyledons</taxon>
        <taxon>Gunneridae</taxon>
        <taxon>Pentapetalae</taxon>
        <taxon>rosids</taxon>
        <taxon>fabids</taxon>
        <taxon>Fabales</taxon>
        <taxon>Fabaceae</taxon>
        <taxon>Papilionoideae</taxon>
        <taxon>50 kb inversion clade</taxon>
        <taxon>NPAAA clade</taxon>
        <taxon>indigoferoid/millettioid clade</taxon>
        <taxon>Phaseoleae</taxon>
        <taxon>Mucuna</taxon>
    </lineage>
</organism>
<sequence>MGMILGREVCPRLRLVFEYKPLLALIGKKMKSQKEVKCEIKKTKVYEGEINKNQSERKVAICIAHNRVKHDKTK</sequence>
<accession>A0A371GD17</accession>
<dbReference type="AlphaFoldDB" id="A0A371GD17"/>
<feature type="non-terminal residue" evidence="1">
    <location>
        <position position="1"/>
    </location>
</feature>
<name>A0A371GD17_MUCPR</name>
<evidence type="ECO:0000313" key="2">
    <source>
        <dbReference type="Proteomes" id="UP000257109"/>
    </source>
</evidence>
<evidence type="ECO:0000313" key="1">
    <source>
        <dbReference type="EMBL" id="RDX88421.1"/>
    </source>
</evidence>
<dbReference type="EMBL" id="QJKJ01005943">
    <property type="protein sequence ID" value="RDX88421.1"/>
    <property type="molecule type" value="Genomic_DNA"/>
</dbReference>
<keyword evidence="2" id="KW-1185">Reference proteome</keyword>
<comment type="caution">
    <text evidence="1">The sequence shown here is derived from an EMBL/GenBank/DDBJ whole genome shotgun (WGS) entry which is preliminary data.</text>
</comment>
<gene>
    <name evidence="1" type="ORF">CR513_29991</name>
</gene>
<protein>
    <submittedName>
        <fullName evidence="1">Uncharacterized protein</fullName>
    </submittedName>
</protein>
<reference evidence="1" key="1">
    <citation type="submission" date="2018-05" db="EMBL/GenBank/DDBJ databases">
        <title>Draft genome of Mucuna pruriens seed.</title>
        <authorList>
            <person name="Nnadi N.E."/>
            <person name="Vos R."/>
            <person name="Hasami M.H."/>
            <person name="Devisetty U.K."/>
            <person name="Aguiy J.C."/>
        </authorList>
    </citation>
    <scope>NUCLEOTIDE SEQUENCE [LARGE SCALE GENOMIC DNA]</scope>
    <source>
        <strain evidence="1">JCA_2017</strain>
    </source>
</reference>